<name>A0AAD8I4P3_9APIA</name>
<dbReference type="PANTHER" id="PTHR33358:SF12">
    <property type="entry name" value="F-BOX PROTEIN WITH A DOMAIN PROTEIN"/>
    <property type="match status" value="1"/>
</dbReference>
<evidence type="ECO:0000313" key="1">
    <source>
        <dbReference type="EMBL" id="KAK1379011.1"/>
    </source>
</evidence>
<reference evidence="1" key="2">
    <citation type="submission" date="2023-05" db="EMBL/GenBank/DDBJ databases">
        <authorList>
            <person name="Schelkunov M.I."/>
        </authorList>
    </citation>
    <scope>NUCLEOTIDE SEQUENCE</scope>
    <source>
        <strain evidence="1">Hsosn_3</strain>
        <tissue evidence="1">Leaf</tissue>
    </source>
</reference>
<gene>
    <name evidence="1" type="ORF">POM88_025755</name>
</gene>
<dbReference type="InterPro" id="IPR027949">
    <property type="entry name" value="Chloroplast_duf"/>
</dbReference>
<dbReference type="AlphaFoldDB" id="A0AAD8I4P3"/>
<proteinExistence type="predicted"/>
<organism evidence="1 2">
    <name type="scientific">Heracleum sosnowskyi</name>
    <dbReference type="NCBI Taxonomy" id="360622"/>
    <lineage>
        <taxon>Eukaryota</taxon>
        <taxon>Viridiplantae</taxon>
        <taxon>Streptophyta</taxon>
        <taxon>Embryophyta</taxon>
        <taxon>Tracheophyta</taxon>
        <taxon>Spermatophyta</taxon>
        <taxon>Magnoliopsida</taxon>
        <taxon>eudicotyledons</taxon>
        <taxon>Gunneridae</taxon>
        <taxon>Pentapetalae</taxon>
        <taxon>asterids</taxon>
        <taxon>campanulids</taxon>
        <taxon>Apiales</taxon>
        <taxon>Apiaceae</taxon>
        <taxon>Apioideae</taxon>
        <taxon>apioid superclade</taxon>
        <taxon>Tordylieae</taxon>
        <taxon>Tordyliinae</taxon>
        <taxon>Heracleum</taxon>
    </lineage>
</organism>
<reference evidence="1" key="1">
    <citation type="submission" date="2023-02" db="EMBL/GenBank/DDBJ databases">
        <title>Genome of toxic invasive species Heracleum sosnowskyi carries increased number of genes despite the absence of recent whole-genome duplications.</title>
        <authorList>
            <person name="Schelkunov M."/>
            <person name="Shtratnikova V."/>
            <person name="Makarenko M."/>
            <person name="Klepikova A."/>
            <person name="Omelchenko D."/>
            <person name="Novikova G."/>
            <person name="Obukhova E."/>
            <person name="Bogdanov V."/>
            <person name="Penin A."/>
            <person name="Logacheva M."/>
        </authorList>
    </citation>
    <scope>NUCLEOTIDE SEQUENCE</scope>
    <source>
        <strain evidence="1">Hsosn_3</strain>
        <tissue evidence="1">Leaf</tissue>
    </source>
</reference>
<comment type="caution">
    <text evidence="1">The sequence shown here is derived from an EMBL/GenBank/DDBJ whole genome shotgun (WGS) entry which is preliminary data.</text>
</comment>
<dbReference type="PANTHER" id="PTHR33358">
    <property type="entry name" value="F-BOX PROTEIN WITH A DOMAIN PROTEIN"/>
    <property type="match status" value="1"/>
</dbReference>
<protein>
    <submittedName>
        <fullName evidence="1">Petal formation-expressed</fullName>
    </submittedName>
</protein>
<dbReference type="EMBL" id="JAUIZM010000006">
    <property type="protein sequence ID" value="KAK1379011.1"/>
    <property type="molecule type" value="Genomic_DNA"/>
</dbReference>
<keyword evidence="2" id="KW-1185">Reference proteome</keyword>
<accession>A0AAD8I4P3</accession>
<dbReference type="Pfam" id="PF14476">
    <property type="entry name" value="Chloroplast_duf"/>
    <property type="match status" value="1"/>
</dbReference>
<evidence type="ECO:0000313" key="2">
    <source>
        <dbReference type="Proteomes" id="UP001237642"/>
    </source>
</evidence>
<sequence length="430" mass="46821">MATLQATTLLCSSSSSSFSSKTNRPRSITTRASINIPKHALSSLSLPKLQKRVSNVEEFEFRIGTNNYTQTHPGDTSPLSSYEDSPSHRVVIAKLYAIMDSVADRIEMHKNICEQRNNWNTLLLTSINTITLAATTMVGIAATSSADGTALLSLKMSSTLLYLAATGMLVMMNKIQPSQLAEEQRNATRLCKQLHSQIKTTIAIGNPTTRDVTEAMEKVLAIDKAFPLPLLGKMLEKFPSAVEPAVWWPQQRRKQAKGLGNGMYKNGWSERLEKEMKEIVGVLGKHDKADYIRLGKKALKINKVLAVSGPVLTGLAAVGSVLVGNSSSPTVGALGSILGIVAGGMASVANTLEHGGQVGMVFELYRSNAGIFKEMEEYITSNLEEKDVERRENGEILELKVALQLGRSLSGLRDRADKGQHDEEFGSKLF</sequence>
<dbReference type="Proteomes" id="UP001237642">
    <property type="component" value="Unassembled WGS sequence"/>
</dbReference>